<dbReference type="EMBL" id="AGWX01000004">
    <property type="protein sequence ID" value="EKS36149.1"/>
    <property type="molecule type" value="Genomic_DNA"/>
</dbReference>
<organism evidence="2 3">
    <name type="scientific">Afipia broomeae ATCC 49717</name>
    <dbReference type="NCBI Taxonomy" id="883078"/>
    <lineage>
        <taxon>Bacteria</taxon>
        <taxon>Pseudomonadati</taxon>
        <taxon>Pseudomonadota</taxon>
        <taxon>Alphaproteobacteria</taxon>
        <taxon>Hyphomicrobiales</taxon>
        <taxon>Nitrobacteraceae</taxon>
        <taxon>Afipia</taxon>
    </lineage>
</organism>
<gene>
    <name evidence="2" type="ORF">HMPREF9695_02567</name>
</gene>
<keyword evidence="1" id="KW-0812">Transmembrane</keyword>
<keyword evidence="1" id="KW-1133">Transmembrane helix</keyword>
<comment type="caution">
    <text evidence="2">The sequence shown here is derived from an EMBL/GenBank/DDBJ whole genome shotgun (WGS) entry which is preliminary data.</text>
</comment>
<keyword evidence="3" id="KW-1185">Reference proteome</keyword>
<proteinExistence type="predicted"/>
<dbReference type="Pfam" id="PF10028">
    <property type="entry name" value="DUF2270"/>
    <property type="match status" value="1"/>
</dbReference>
<evidence type="ECO:0000313" key="2">
    <source>
        <dbReference type="EMBL" id="EKS36149.1"/>
    </source>
</evidence>
<evidence type="ECO:0000313" key="3">
    <source>
        <dbReference type="Proteomes" id="UP000001096"/>
    </source>
</evidence>
<feature type="transmembrane region" description="Helical" evidence="1">
    <location>
        <begin position="184"/>
        <end position="208"/>
    </location>
</feature>
<name>K8P5Z1_9BRAD</name>
<feature type="transmembrane region" description="Helical" evidence="1">
    <location>
        <begin position="40"/>
        <end position="58"/>
    </location>
</feature>
<reference evidence="2 3" key="1">
    <citation type="submission" date="2012-04" db="EMBL/GenBank/DDBJ databases">
        <title>The Genome Sequence of Afipia broomeae ATCC 49717.</title>
        <authorList>
            <consortium name="The Broad Institute Genome Sequencing Platform"/>
            <person name="Earl A."/>
            <person name="Ward D."/>
            <person name="Feldgarden M."/>
            <person name="Gevers D."/>
            <person name="Huys G."/>
            <person name="Walker B."/>
            <person name="Young S.K."/>
            <person name="Zeng Q."/>
            <person name="Gargeya S."/>
            <person name="Fitzgerald M."/>
            <person name="Haas B."/>
            <person name="Abouelleil A."/>
            <person name="Alvarado L."/>
            <person name="Arachchi H.M."/>
            <person name="Berlin A."/>
            <person name="Chapman S.B."/>
            <person name="Goldberg J."/>
            <person name="Griggs A."/>
            <person name="Gujja S."/>
            <person name="Hansen M."/>
            <person name="Howarth C."/>
            <person name="Imamovic A."/>
            <person name="Larimer J."/>
            <person name="McCowen C."/>
            <person name="Montmayeur A."/>
            <person name="Murphy C."/>
            <person name="Neiman D."/>
            <person name="Pearson M."/>
            <person name="Priest M."/>
            <person name="Roberts A."/>
            <person name="Saif S."/>
            <person name="Shea T."/>
            <person name="Sisk P."/>
            <person name="Sykes S."/>
            <person name="Wortman J."/>
            <person name="Nusbaum C."/>
            <person name="Birren B."/>
        </authorList>
    </citation>
    <scope>NUCLEOTIDE SEQUENCE [LARGE SCALE GENOMIC DNA]</scope>
    <source>
        <strain evidence="2 3">ATCC 49717</strain>
    </source>
</reference>
<sequence>MTGSMIENKRAFDSSDITALSHLYRGELYRSTVWRTRLDATTNWAVLTTGIALSLTFSSEHASPLPLVLVGLLVATFLFIEARRYRFFDFWRMRAHVLEVQFFGPILRGEGVQTANGWNEILYQDYKAPNLHISYLEAVGRRLRNNYCWIFAIQVTAYLGKLLIHPEPVASLHELFARATVGPIPGQLVLFAGLIFHATWITIALVTYRSRRGAGRARPPTPEKDQLLDLARG</sequence>
<dbReference type="RefSeq" id="WP_006021265.1">
    <property type="nucleotide sequence ID" value="NZ_KB375283.1"/>
</dbReference>
<evidence type="ECO:0008006" key="4">
    <source>
        <dbReference type="Google" id="ProtNLM"/>
    </source>
</evidence>
<dbReference type="Proteomes" id="UP000001096">
    <property type="component" value="Unassembled WGS sequence"/>
</dbReference>
<dbReference type="InterPro" id="IPR014470">
    <property type="entry name" value="UCP01500"/>
</dbReference>
<evidence type="ECO:0000256" key="1">
    <source>
        <dbReference type="SAM" id="Phobius"/>
    </source>
</evidence>
<dbReference type="eggNOG" id="COG5530">
    <property type="taxonomic scope" value="Bacteria"/>
</dbReference>
<dbReference type="HOGENOM" id="CLU_089301_0_0_5"/>
<dbReference type="PIRSF" id="PIRSF015000">
    <property type="entry name" value="UCP01500"/>
    <property type="match status" value="1"/>
</dbReference>
<keyword evidence="1" id="KW-0472">Membrane</keyword>
<protein>
    <recommendedName>
        <fullName evidence="4">DUF2270 domain-containing protein</fullName>
    </recommendedName>
</protein>
<dbReference type="PATRIC" id="fig|883078.3.peg.2644"/>
<feature type="transmembrane region" description="Helical" evidence="1">
    <location>
        <begin position="147"/>
        <end position="164"/>
    </location>
</feature>
<dbReference type="AlphaFoldDB" id="K8P5Z1"/>
<accession>K8P5Z1</accession>
<feature type="transmembrane region" description="Helical" evidence="1">
    <location>
        <begin position="64"/>
        <end position="82"/>
    </location>
</feature>